<dbReference type="EMBL" id="FOFV01000017">
    <property type="protein sequence ID" value="SES16675.1"/>
    <property type="molecule type" value="Genomic_DNA"/>
</dbReference>
<accession>A0A1H9V4M6</accession>
<name>A0A1H9V4M6_9PSEU</name>
<proteinExistence type="predicted"/>
<gene>
    <name evidence="1" type="ORF">SAMN04488000_11724</name>
</gene>
<sequence>MNESCSERERSDLSNKDTLLTAMREPFHDNGFSWNPVHVPCVEADQTADGDPMV</sequence>
<keyword evidence="2" id="KW-1185">Reference proteome</keyword>
<organism evidence="1 2">
    <name type="scientific">Lentzea albida</name>
    <dbReference type="NCBI Taxonomy" id="65499"/>
    <lineage>
        <taxon>Bacteria</taxon>
        <taxon>Bacillati</taxon>
        <taxon>Actinomycetota</taxon>
        <taxon>Actinomycetes</taxon>
        <taxon>Pseudonocardiales</taxon>
        <taxon>Pseudonocardiaceae</taxon>
        <taxon>Lentzea</taxon>
    </lineage>
</organism>
<protein>
    <submittedName>
        <fullName evidence="1">Uncharacterized protein</fullName>
    </submittedName>
</protein>
<dbReference type="AlphaFoldDB" id="A0A1H9V4M6"/>
<dbReference type="Proteomes" id="UP000199503">
    <property type="component" value="Unassembled WGS sequence"/>
</dbReference>
<reference evidence="2" key="1">
    <citation type="submission" date="2016-10" db="EMBL/GenBank/DDBJ databases">
        <authorList>
            <person name="Varghese N."/>
            <person name="Submissions S."/>
        </authorList>
    </citation>
    <scope>NUCLEOTIDE SEQUENCE [LARGE SCALE GENOMIC DNA]</scope>
    <source>
        <strain evidence="2">DSM 44437</strain>
    </source>
</reference>
<evidence type="ECO:0000313" key="1">
    <source>
        <dbReference type="EMBL" id="SES16675.1"/>
    </source>
</evidence>
<evidence type="ECO:0000313" key="2">
    <source>
        <dbReference type="Proteomes" id="UP000199503"/>
    </source>
</evidence>